<reference evidence="1 2" key="1">
    <citation type="submission" date="2007-06" db="EMBL/GenBank/DDBJ databases">
        <authorList>
            <person name="Shimkets L."/>
            <person name="Ferriera S."/>
            <person name="Johnson J."/>
            <person name="Kravitz S."/>
            <person name="Beeson K."/>
            <person name="Sutton G."/>
            <person name="Rogers Y.-H."/>
            <person name="Friedman R."/>
            <person name="Frazier M."/>
            <person name="Venter J.C."/>
        </authorList>
    </citation>
    <scope>NUCLEOTIDE SEQUENCE [LARGE SCALE GENOMIC DNA]</scope>
    <source>
        <strain evidence="1 2">SIR-1</strain>
    </source>
</reference>
<dbReference type="EMBL" id="ABCS01000083">
    <property type="protein sequence ID" value="EDM75694.1"/>
    <property type="molecule type" value="Genomic_DNA"/>
</dbReference>
<dbReference type="CDD" id="cd07822">
    <property type="entry name" value="SRPBCC_4"/>
    <property type="match status" value="1"/>
</dbReference>
<dbReference type="InterPro" id="IPR019587">
    <property type="entry name" value="Polyketide_cyclase/dehydratase"/>
</dbReference>
<keyword evidence="2" id="KW-1185">Reference proteome</keyword>
<dbReference type="AlphaFoldDB" id="A6GEI6"/>
<gene>
    <name evidence="1" type="ORF">PPSIR1_28746</name>
</gene>
<dbReference type="Pfam" id="PF10604">
    <property type="entry name" value="Polyketide_cyc2"/>
    <property type="match status" value="1"/>
</dbReference>
<dbReference type="RefSeq" id="WP_006975126.1">
    <property type="nucleotide sequence ID" value="NZ_ABCS01000083.1"/>
</dbReference>
<dbReference type="SUPFAM" id="SSF55961">
    <property type="entry name" value="Bet v1-like"/>
    <property type="match status" value="1"/>
</dbReference>
<organism evidence="1 2">
    <name type="scientific">Plesiocystis pacifica SIR-1</name>
    <dbReference type="NCBI Taxonomy" id="391625"/>
    <lineage>
        <taxon>Bacteria</taxon>
        <taxon>Pseudomonadati</taxon>
        <taxon>Myxococcota</taxon>
        <taxon>Polyangia</taxon>
        <taxon>Nannocystales</taxon>
        <taxon>Nannocystaceae</taxon>
        <taxon>Plesiocystis</taxon>
    </lineage>
</organism>
<evidence type="ECO:0000313" key="1">
    <source>
        <dbReference type="EMBL" id="EDM75694.1"/>
    </source>
</evidence>
<dbReference type="InterPro" id="IPR023393">
    <property type="entry name" value="START-like_dom_sf"/>
</dbReference>
<name>A6GEI6_9BACT</name>
<accession>A6GEI6</accession>
<dbReference type="Gene3D" id="3.30.530.20">
    <property type="match status" value="1"/>
</dbReference>
<dbReference type="PANTHER" id="PTHR36166">
    <property type="entry name" value="CHROMOSOME 9, WHOLE GENOME SHOTGUN SEQUENCE"/>
    <property type="match status" value="1"/>
</dbReference>
<proteinExistence type="predicted"/>
<dbReference type="PANTHER" id="PTHR36166:SF1">
    <property type="entry name" value="SRPBCC DOMAIN-CONTAINING PROTEIN"/>
    <property type="match status" value="1"/>
</dbReference>
<dbReference type="OrthoDB" id="191189at2"/>
<evidence type="ECO:0000313" key="2">
    <source>
        <dbReference type="Proteomes" id="UP000005801"/>
    </source>
</evidence>
<sequence>MSTNIATEIHVDAPAEAVGALLCDGPGWRDWCRGLYFLDPLVVGRSARMRVKAGPLATPMRVKVASCGDGEVRWTGGIPGVFFGNHWLRWEPGPGGEGTIVRHGEEFDGALARLMFPLLRRQLEPLYQQINRDLRSALS</sequence>
<evidence type="ECO:0008006" key="3">
    <source>
        <dbReference type="Google" id="ProtNLM"/>
    </source>
</evidence>
<protein>
    <recommendedName>
        <fullName evidence="3">SRPBCC family protein</fullName>
    </recommendedName>
</protein>
<comment type="caution">
    <text evidence="1">The sequence shown here is derived from an EMBL/GenBank/DDBJ whole genome shotgun (WGS) entry which is preliminary data.</text>
</comment>
<dbReference type="Proteomes" id="UP000005801">
    <property type="component" value="Unassembled WGS sequence"/>
</dbReference>